<keyword evidence="4" id="KW-1185">Reference proteome</keyword>
<name>A0ABQ0H6B9_9HYPH</name>
<dbReference type="Proteomes" id="UP001628091">
    <property type="component" value="Unassembled WGS sequence"/>
</dbReference>
<feature type="domain" description="Carboxymuconolactone decarboxylase-like" evidence="2">
    <location>
        <begin position="59"/>
        <end position="135"/>
    </location>
</feature>
<dbReference type="InterPro" id="IPR004675">
    <property type="entry name" value="AhpD_core"/>
</dbReference>
<evidence type="ECO:0000259" key="2">
    <source>
        <dbReference type="Pfam" id="PF02627"/>
    </source>
</evidence>
<feature type="signal peptide" evidence="1">
    <location>
        <begin position="1"/>
        <end position="24"/>
    </location>
</feature>
<accession>A0ABQ0H6B9</accession>
<dbReference type="Pfam" id="PF02627">
    <property type="entry name" value="CMD"/>
    <property type="match status" value="1"/>
</dbReference>
<keyword evidence="1" id="KW-0732">Signal</keyword>
<reference evidence="3 4" key="1">
    <citation type="submission" date="2024-10" db="EMBL/GenBank/DDBJ databases">
        <title>Isolation, draft genome sequencing and identification of Phyllobacterium sp. NSA23, isolated from leaf soil.</title>
        <authorList>
            <person name="Akita H."/>
        </authorList>
    </citation>
    <scope>NUCLEOTIDE SEQUENCE [LARGE SCALE GENOMIC DNA]</scope>
    <source>
        <strain evidence="3 4">NSA23</strain>
    </source>
</reference>
<comment type="caution">
    <text evidence="3">The sequence shown here is derived from an EMBL/GenBank/DDBJ whole genome shotgun (WGS) entry which is preliminary data.</text>
</comment>
<dbReference type="EMBL" id="BAAFZP010000002">
    <property type="protein sequence ID" value="GAB1584478.1"/>
    <property type="molecule type" value="Genomic_DNA"/>
</dbReference>
<dbReference type="InterPro" id="IPR029032">
    <property type="entry name" value="AhpD-like"/>
</dbReference>
<proteinExistence type="predicted"/>
<evidence type="ECO:0000313" key="4">
    <source>
        <dbReference type="Proteomes" id="UP001628091"/>
    </source>
</evidence>
<organism evidence="3 4">
    <name type="scientific">Phyllobacterium phragmitis</name>
    <dbReference type="NCBI Taxonomy" id="2670329"/>
    <lineage>
        <taxon>Bacteria</taxon>
        <taxon>Pseudomonadati</taxon>
        <taxon>Pseudomonadota</taxon>
        <taxon>Alphaproteobacteria</taxon>
        <taxon>Hyphomicrobiales</taxon>
        <taxon>Phyllobacteriaceae</taxon>
        <taxon>Phyllobacterium</taxon>
    </lineage>
</organism>
<sequence>MRKTLAIAVIAAGATMLAGSFAAAQEMPTVEQTYRDIEATFGTVPTHFKAYPKSAVAGAWAMTKGLEIKGDNALEPKVKALINLAVAAQIPCRYCTWFETKMARTHGASEAEIAEAVTQAAYVRHWSTVLNGLQVDFETFKAEFGGE</sequence>
<evidence type="ECO:0000256" key="1">
    <source>
        <dbReference type="SAM" id="SignalP"/>
    </source>
</evidence>
<gene>
    <name evidence="3" type="ORF">PPNSA23_44210</name>
</gene>
<feature type="chain" id="PRO_5045121125" evidence="1">
    <location>
        <begin position="25"/>
        <end position="147"/>
    </location>
</feature>
<dbReference type="SUPFAM" id="SSF69118">
    <property type="entry name" value="AhpD-like"/>
    <property type="match status" value="1"/>
</dbReference>
<evidence type="ECO:0000313" key="3">
    <source>
        <dbReference type="EMBL" id="GAB1584478.1"/>
    </source>
</evidence>
<dbReference type="NCBIfam" id="TIGR00778">
    <property type="entry name" value="ahpD_dom"/>
    <property type="match status" value="1"/>
</dbReference>
<dbReference type="InterPro" id="IPR003779">
    <property type="entry name" value="CMD-like"/>
</dbReference>
<dbReference type="RefSeq" id="WP_407866871.1">
    <property type="nucleotide sequence ID" value="NZ_BAAFZP010000002.1"/>
</dbReference>
<dbReference type="Gene3D" id="1.20.1290.10">
    <property type="entry name" value="AhpD-like"/>
    <property type="match status" value="1"/>
</dbReference>
<protein>
    <submittedName>
        <fullName evidence="3">Carboxymuconolactone decarboxylase family protein</fullName>
    </submittedName>
</protein>